<reference evidence="1 2" key="1">
    <citation type="journal article" date="2011" name="J. Bacteriol.">
        <title>Genome sequence of strain IMCC3088, a proteorhodopsin-containing marine bacterium belonging to the OM60/NOR5 clade.</title>
        <authorList>
            <person name="Jang Y."/>
            <person name="Oh H.M."/>
            <person name="Kang I."/>
            <person name="Lee K."/>
            <person name="Yang S.J."/>
            <person name="Cho J.C."/>
        </authorList>
    </citation>
    <scope>NUCLEOTIDE SEQUENCE [LARGE SCALE GENOMIC DNA]</scope>
    <source>
        <strain evidence="1 2">IMCC3088</strain>
    </source>
</reference>
<dbReference type="GO" id="GO:0030288">
    <property type="term" value="C:outer membrane-bounded periplasmic space"/>
    <property type="evidence" value="ECO:0007669"/>
    <property type="project" value="InterPro"/>
</dbReference>
<evidence type="ECO:0000313" key="2">
    <source>
        <dbReference type="Proteomes" id="UP000005615"/>
    </source>
</evidence>
<sequence>MNFYKNIALLVFVFFAPVVFSQGNKPIVAVGTFDSSFRDYDTRNIQTAIETALSKTGKFMLMERGRLDQLLTEQNMSMEGLVDGGAQSLGGFGGVDYLIYGRVTQLGLEAKNLLIMSECRAKLGLDVRVVDVMTGEIRLSENITKEDGVNTSDSESNPCRGIGIEAFDNLSAAASRGLAESLTQNLFPVKIAKASDDEVYLNYGEGFLKKDEILKVVTLGEGFVDPDTGEVLGAEEELIGLVKVYSLKPNFSKARIIMQNAPMSAGDVANRLTKNEQKNMDKFIKNCQKARKDENKRCKKEGSKCDAAIEKREQACTLR</sequence>
<organism evidence="1 2">
    <name type="scientific">Aequoribacter fuscus</name>
    <dbReference type="NCBI Taxonomy" id="2518989"/>
    <lineage>
        <taxon>Bacteria</taxon>
        <taxon>Pseudomonadati</taxon>
        <taxon>Pseudomonadota</taxon>
        <taxon>Gammaproteobacteria</taxon>
        <taxon>Cellvibrionales</taxon>
        <taxon>Halieaceae</taxon>
        <taxon>Aequoribacter</taxon>
    </lineage>
</organism>
<protein>
    <submittedName>
        <fullName evidence="1">Uncharacterized protein</fullName>
    </submittedName>
</protein>
<dbReference type="OrthoDB" id="5614584at2"/>
<evidence type="ECO:0000313" key="1">
    <source>
        <dbReference type="EMBL" id="EGG30189.1"/>
    </source>
</evidence>
<dbReference type="Proteomes" id="UP000005615">
    <property type="component" value="Unassembled WGS sequence"/>
</dbReference>
<dbReference type="STRING" id="2518989.IMCC3088_892"/>
<proteinExistence type="predicted"/>
<dbReference type="RefSeq" id="WP_009575189.1">
    <property type="nucleotide sequence ID" value="NZ_AEIG01000021.1"/>
</dbReference>
<dbReference type="Pfam" id="PF03783">
    <property type="entry name" value="CsgG"/>
    <property type="match status" value="1"/>
</dbReference>
<dbReference type="AlphaFoldDB" id="F3L0H1"/>
<keyword evidence="2" id="KW-1185">Reference proteome</keyword>
<dbReference type="eggNOG" id="COG1462">
    <property type="taxonomic scope" value="Bacteria"/>
</dbReference>
<name>F3L0H1_9GAMM</name>
<accession>F3L0H1</accession>
<dbReference type="InterPro" id="IPR005534">
    <property type="entry name" value="Curli_assmbl/transp-comp_CsgG"/>
</dbReference>
<dbReference type="Gene3D" id="3.40.50.10610">
    <property type="entry name" value="ABC-type transport auxiliary lipoprotein component"/>
    <property type="match status" value="1"/>
</dbReference>
<gene>
    <name evidence="1" type="ORF">IMCC3088_892</name>
</gene>
<dbReference type="EMBL" id="AEIG01000021">
    <property type="protein sequence ID" value="EGG30189.1"/>
    <property type="molecule type" value="Genomic_DNA"/>
</dbReference>
<comment type="caution">
    <text evidence="1">The sequence shown here is derived from an EMBL/GenBank/DDBJ whole genome shotgun (WGS) entry which is preliminary data.</text>
</comment>